<proteinExistence type="predicted"/>
<dbReference type="Gene3D" id="1.10.340.50">
    <property type="match status" value="1"/>
</dbReference>
<protein>
    <submittedName>
        <fullName evidence="1">Helix-turn-helix domain-containing protein</fullName>
    </submittedName>
</protein>
<feature type="non-terminal residue" evidence="1">
    <location>
        <position position="1"/>
    </location>
</feature>
<keyword evidence="2" id="KW-1185">Reference proteome</keyword>
<evidence type="ECO:0000313" key="1">
    <source>
        <dbReference type="EMBL" id="MCE8005351.1"/>
    </source>
</evidence>
<dbReference type="Pfam" id="PF13384">
    <property type="entry name" value="HTH_23"/>
    <property type="match status" value="1"/>
</dbReference>
<dbReference type="Proteomes" id="UP001320168">
    <property type="component" value="Unassembled WGS sequence"/>
</dbReference>
<dbReference type="InterPro" id="IPR009057">
    <property type="entry name" value="Homeodomain-like_sf"/>
</dbReference>
<dbReference type="EMBL" id="JABFTX010000008">
    <property type="protein sequence ID" value="MCE8005351.1"/>
    <property type="molecule type" value="Genomic_DNA"/>
</dbReference>
<dbReference type="SUPFAM" id="SSF46689">
    <property type="entry name" value="Homeodomain-like"/>
    <property type="match status" value="1"/>
</dbReference>
<dbReference type="RefSeq" id="WP_234271856.1">
    <property type="nucleotide sequence ID" value="NZ_JABFTX010000008.1"/>
</dbReference>
<accession>A0ABS9A946</accession>
<sequence length="80" mass="9194">RATAKSVAKWTYQRLSPSGFAAVQAQRGRRKGEKDRALMMPLVREKIAQGASRAEIAQELGVHRNTIRNWIERMHKSHIR</sequence>
<evidence type="ECO:0000313" key="2">
    <source>
        <dbReference type="Proteomes" id="UP001320168"/>
    </source>
</evidence>
<organism evidence="1 2">
    <name type="scientific">Billgrantia ethanolica</name>
    <dbReference type="NCBI Taxonomy" id="2733486"/>
    <lineage>
        <taxon>Bacteria</taxon>
        <taxon>Pseudomonadati</taxon>
        <taxon>Pseudomonadota</taxon>
        <taxon>Gammaproteobacteria</taxon>
        <taxon>Oceanospirillales</taxon>
        <taxon>Halomonadaceae</taxon>
        <taxon>Billgrantia</taxon>
    </lineage>
</organism>
<name>A0ABS9A946_9GAMM</name>
<reference evidence="1 2" key="1">
    <citation type="journal article" date="2021" name="Front. Microbiol.">
        <title>Aerobic Denitrification and Heterotrophic Sulfur Oxidation in the Genus Halomonas Revealed by Six Novel Species Characterizations and Genome-Based Analysis.</title>
        <authorList>
            <person name="Wang L."/>
            <person name="Shao Z."/>
        </authorList>
    </citation>
    <scope>NUCLEOTIDE SEQUENCE [LARGE SCALE GENOMIC DNA]</scope>
    <source>
        <strain evidence="1 2">MCCC 1A11081</strain>
    </source>
</reference>
<comment type="caution">
    <text evidence="1">The sequence shown here is derived from an EMBL/GenBank/DDBJ whole genome shotgun (WGS) entry which is preliminary data.</text>
</comment>
<gene>
    <name evidence="1" type="ORF">HOP53_21215</name>
</gene>
<dbReference type="Gene3D" id="1.10.10.60">
    <property type="entry name" value="Homeodomain-like"/>
    <property type="match status" value="1"/>
</dbReference>